<evidence type="ECO:0000313" key="6">
    <source>
        <dbReference type="EMBL" id="QJW85481.1"/>
    </source>
</evidence>
<gene>
    <name evidence="6" type="ORF">HK414_25770</name>
</gene>
<evidence type="ECO:0000256" key="4">
    <source>
        <dbReference type="SAM" id="MobiDB-lite"/>
    </source>
</evidence>
<dbReference type="SUPFAM" id="SSF51126">
    <property type="entry name" value="Pectin lyase-like"/>
    <property type="match status" value="1"/>
</dbReference>
<dbReference type="InterPro" id="IPR050909">
    <property type="entry name" value="Bact_Autotransporter_VF"/>
</dbReference>
<dbReference type="PANTHER" id="PTHR12338">
    <property type="entry name" value="AUTOTRANSPORTER"/>
    <property type="match status" value="1"/>
</dbReference>
<sequence>MGGVVAAGSASIATRGARTTITQSTRNAVIEWQGFGIAAGEAVRFRQPDANSVALNRVVGSDPSAIFGNLSANGKVFWSTRTACCSAVAPRSTWAAWSLPRWTSATATSWRAAMPLPAAAAPRWRTTARSTRPAAMSRWSARTCRTGAPSRRAAAASRWRADAR</sequence>
<feature type="domain" description="Filamentous haemagglutinin FhaB/tRNA nuclease CdiA-like TPS" evidence="5">
    <location>
        <begin position="1"/>
        <end position="105"/>
    </location>
</feature>
<proteinExistence type="predicted"/>
<dbReference type="InterPro" id="IPR008638">
    <property type="entry name" value="FhaB/CdiA-like_TPS"/>
</dbReference>
<dbReference type="SMART" id="SM00912">
    <property type="entry name" value="Haemagg_act"/>
    <property type="match status" value="1"/>
</dbReference>
<dbReference type="PANTHER" id="PTHR12338:SF8">
    <property type="entry name" value="HEME_HEMOPEXIN-BINDING PROTEIN"/>
    <property type="match status" value="1"/>
</dbReference>
<protein>
    <submittedName>
        <fullName evidence="6">Filamentous hemagglutinin N-terminal domain-containing protein</fullName>
    </submittedName>
</protein>
<evidence type="ECO:0000259" key="5">
    <source>
        <dbReference type="SMART" id="SM00912"/>
    </source>
</evidence>
<dbReference type="Proteomes" id="UP000500826">
    <property type="component" value="Chromosome"/>
</dbReference>
<dbReference type="InterPro" id="IPR012334">
    <property type="entry name" value="Pectin_lyas_fold"/>
</dbReference>
<keyword evidence="2" id="KW-0964">Secreted</keyword>
<organism evidence="6 7">
    <name type="scientific">Ramlibacter terrae</name>
    <dbReference type="NCBI Taxonomy" id="2732511"/>
    <lineage>
        <taxon>Bacteria</taxon>
        <taxon>Pseudomonadati</taxon>
        <taxon>Pseudomonadota</taxon>
        <taxon>Betaproteobacteria</taxon>
        <taxon>Burkholderiales</taxon>
        <taxon>Comamonadaceae</taxon>
        <taxon>Ramlibacter</taxon>
    </lineage>
</organism>
<feature type="compositionally biased region" description="Low complexity" evidence="4">
    <location>
        <begin position="148"/>
        <end position="158"/>
    </location>
</feature>
<feature type="compositionally biased region" description="Low complexity" evidence="4">
    <location>
        <begin position="121"/>
        <end position="138"/>
    </location>
</feature>
<evidence type="ECO:0000256" key="2">
    <source>
        <dbReference type="ARBA" id="ARBA00022525"/>
    </source>
</evidence>
<feature type="region of interest" description="Disordered" evidence="4">
    <location>
        <begin position="121"/>
        <end position="164"/>
    </location>
</feature>
<keyword evidence="7" id="KW-1185">Reference proteome</keyword>
<dbReference type="InterPro" id="IPR011050">
    <property type="entry name" value="Pectin_lyase_fold/virulence"/>
</dbReference>
<comment type="subcellular location">
    <subcellularLocation>
        <location evidence="1">Secreted</location>
    </subcellularLocation>
</comment>
<dbReference type="NCBIfam" id="TIGR01901">
    <property type="entry name" value="adhes_NPXG"/>
    <property type="match status" value="1"/>
</dbReference>
<reference evidence="6 7" key="2">
    <citation type="submission" date="2020-05" db="EMBL/GenBank/DDBJ databases">
        <authorList>
            <person name="Khan S.A."/>
            <person name="Jeon C.O."/>
            <person name="Chun B.H."/>
        </authorList>
    </citation>
    <scope>NUCLEOTIDE SEQUENCE [LARGE SCALE GENOMIC DNA]</scope>
    <source>
        <strain evidence="6 7">H242</strain>
    </source>
</reference>
<evidence type="ECO:0000313" key="7">
    <source>
        <dbReference type="Proteomes" id="UP000500826"/>
    </source>
</evidence>
<keyword evidence="3" id="KW-0732">Signal</keyword>
<name>A0ABX6P5S2_9BURK</name>
<reference evidence="6 7" key="1">
    <citation type="submission" date="2020-05" db="EMBL/GenBank/DDBJ databases">
        <title>Ramlibacter rhizophilus sp. nov., isolated from rhizosphere soil of national flower Mugunghwa from South Korea.</title>
        <authorList>
            <person name="Zheng-Fei Y."/>
            <person name="Huan T."/>
        </authorList>
    </citation>
    <scope>NUCLEOTIDE SEQUENCE [LARGE SCALE GENOMIC DNA]</scope>
    <source>
        <strain evidence="6 7">H242</strain>
    </source>
</reference>
<dbReference type="EMBL" id="CP053418">
    <property type="protein sequence ID" value="QJW85481.1"/>
    <property type="molecule type" value="Genomic_DNA"/>
</dbReference>
<dbReference type="Gene3D" id="2.160.20.10">
    <property type="entry name" value="Single-stranded right-handed beta-helix, Pectin lyase-like"/>
    <property type="match status" value="1"/>
</dbReference>
<evidence type="ECO:0000256" key="3">
    <source>
        <dbReference type="ARBA" id="ARBA00022729"/>
    </source>
</evidence>
<dbReference type="Pfam" id="PF05860">
    <property type="entry name" value="TPS"/>
    <property type="match status" value="1"/>
</dbReference>
<accession>A0ABX6P5S2</accession>
<evidence type="ECO:0000256" key="1">
    <source>
        <dbReference type="ARBA" id="ARBA00004613"/>
    </source>
</evidence>